<proteinExistence type="predicted"/>
<keyword evidence="3" id="KW-1185">Reference proteome</keyword>
<reference evidence="2 3" key="1">
    <citation type="journal article" date="2021" name="BMC Biol.">
        <title>Horizontally acquired antibacterial genes associated with adaptive radiation of ladybird beetles.</title>
        <authorList>
            <person name="Li H.S."/>
            <person name="Tang X.F."/>
            <person name="Huang Y.H."/>
            <person name="Xu Z.Y."/>
            <person name="Chen M.L."/>
            <person name="Du X.Y."/>
            <person name="Qiu B.Y."/>
            <person name="Chen P.T."/>
            <person name="Zhang W."/>
            <person name="Slipinski A."/>
            <person name="Escalona H.E."/>
            <person name="Waterhouse R.M."/>
            <person name="Zwick A."/>
            <person name="Pang H."/>
        </authorList>
    </citation>
    <scope>NUCLEOTIDE SEQUENCE [LARGE SCALE GENOMIC DNA]</scope>
    <source>
        <strain evidence="2">SYSU2018</strain>
    </source>
</reference>
<feature type="region of interest" description="Disordered" evidence="1">
    <location>
        <begin position="86"/>
        <end position="125"/>
    </location>
</feature>
<organism evidence="2 3">
    <name type="scientific">Cryptolaemus montrouzieri</name>
    <dbReference type="NCBI Taxonomy" id="559131"/>
    <lineage>
        <taxon>Eukaryota</taxon>
        <taxon>Metazoa</taxon>
        <taxon>Ecdysozoa</taxon>
        <taxon>Arthropoda</taxon>
        <taxon>Hexapoda</taxon>
        <taxon>Insecta</taxon>
        <taxon>Pterygota</taxon>
        <taxon>Neoptera</taxon>
        <taxon>Endopterygota</taxon>
        <taxon>Coleoptera</taxon>
        <taxon>Polyphaga</taxon>
        <taxon>Cucujiformia</taxon>
        <taxon>Coccinelloidea</taxon>
        <taxon>Coccinellidae</taxon>
        <taxon>Scymninae</taxon>
        <taxon>Scymnini</taxon>
        <taxon>Cryptolaemus</taxon>
    </lineage>
</organism>
<dbReference type="Proteomes" id="UP001516400">
    <property type="component" value="Unassembled WGS sequence"/>
</dbReference>
<evidence type="ECO:0000256" key="1">
    <source>
        <dbReference type="SAM" id="MobiDB-lite"/>
    </source>
</evidence>
<gene>
    <name evidence="2" type="ORF">HHI36_019961</name>
</gene>
<comment type="caution">
    <text evidence="2">The sequence shown here is derived from an EMBL/GenBank/DDBJ whole genome shotgun (WGS) entry which is preliminary data.</text>
</comment>
<evidence type="ECO:0000313" key="2">
    <source>
        <dbReference type="EMBL" id="KAL3275192.1"/>
    </source>
</evidence>
<dbReference type="AlphaFoldDB" id="A0ABD2N960"/>
<evidence type="ECO:0000313" key="3">
    <source>
        <dbReference type="Proteomes" id="UP001516400"/>
    </source>
</evidence>
<dbReference type="EMBL" id="JABFTP020000083">
    <property type="protein sequence ID" value="KAL3275192.1"/>
    <property type="molecule type" value="Genomic_DNA"/>
</dbReference>
<protein>
    <submittedName>
        <fullName evidence="2">Uncharacterized protein</fullName>
    </submittedName>
</protein>
<sequence length="125" mass="13977">MRNTYFYARSTDFFLEEPESCDWDGDVALKNDELPESAQEPGILSLDLQQSIDIELIGIDESDLQLSNSSPNSSFLVHTSQGFLASNSGSEKDNDGEDPNYEFAAEEHFNDEASEESAPTLEMIW</sequence>
<name>A0ABD2N960_9CUCU</name>
<accession>A0ABD2N960</accession>